<evidence type="ECO:0000313" key="3">
    <source>
        <dbReference type="Proteomes" id="UP000471447"/>
    </source>
</evidence>
<dbReference type="EMBL" id="WDCG01000093">
    <property type="protein sequence ID" value="KAB6414704.1"/>
    <property type="molecule type" value="Genomic_DNA"/>
</dbReference>
<dbReference type="AlphaFoldDB" id="A0A7J5QIA0"/>
<proteinExistence type="predicted"/>
<keyword evidence="1" id="KW-0472">Membrane</keyword>
<comment type="caution">
    <text evidence="2">The sequence shown here is derived from an EMBL/GenBank/DDBJ whole genome shotgun (WGS) entry which is preliminary data.</text>
</comment>
<name>A0A7J5QIA0_9BACE</name>
<gene>
    <name evidence="2" type="ORF">GAZ26_27660</name>
</gene>
<dbReference type="Proteomes" id="UP000471447">
    <property type="component" value="Unassembled WGS sequence"/>
</dbReference>
<keyword evidence="1" id="KW-0812">Transmembrane</keyword>
<dbReference type="RefSeq" id="WP_151936815.1">
    <property type="nucleotide sequence ID" value="NZ_WDCG01000093.1"/>
</dbReference>
<sequence length="199" mass="22938">MKQLRKQADEFVFIATAIGPWTILVFLVIVIGLFRMCIPDKTDPMDNSINKSSGVVAHVMVTDSTYNGFRVVYATAVPVTDERFAEICRRPGVQEGFESLKREAPKYFGGNLLDADICDFALYVYKFPIDKDIRIHNIFVAGKEKMDFYVRDNPNLPGCARWMHYGTEQGSQYLNANDINYYIPNGGRIYRYWKCRYLL</sequence>
<keyword evidence="1" id="KW-1133">Transmembrane helix</keyword>
<organism evidence="2 3">
    <name type="scientific">Bacteroides xylanisolvens</name>
    <dbReference type="NCBI Taxonomy" id="371601"/>
    <lineage>
        <taxon>Bacteria</taxon>
        <taxon>Pseudomonadati</taxon>
        <taxon>Bacteroidota</taxon>
        <taxon>Bacteroidia</taxon>
        <taxon>Bacteroidales</taxon>
        <taxon>Bacteroidaceae</taxon>
        <taxon>Bacteroides</taxon>
    </lineage>
</organism>
<evidence type="ECO:0000313" key="2">
    <source>
        <dbReference type="EMBL" id="KAB6414704.1"/>
    </source>
</evidence>
<feature type="non-terminal residue" evidence="2">
    <location>
        <position position="199"/>
    </location>
</feature>
<accession>A0A7J5QIA0</accession>
<reference evidence="2 3" key="1">
    <citation type="journal article" date="2019" name="Nat. Med.">
        <title>A library of human gut bacterial isolates paired with longitudinal multiomics data enables mechanistic microbiome research.</title>
        <authorList>
            <person name="Poyet M."/>
            <person name="Groussin M."/>
            <person name="Gibbons S.M."/>
            <person name="Avila-Pacheco J."/>
            <person name="Jiang X."/>
            <person name="Kearney S.M."/>
            <person name="Perrotta A.R."/>
            <person name="Berdy B."/>
            <person name="Zhao S."/>
            <person name="Lieberman T.D."/>
            <person name="Swanson P.K."/>
            <person name="Smith M."/>
            <person name="Roesemann S."/>
            <person name="Alexander J.E."/>
            <person name="Rich S.A."/>
            <person name="Livny J."/>
            <person name="Vlamakis H."/>
            <person name="Clish C."/>
            <person name="Bullock K."/>
            <person name="Deik A."/>
            <person name="Scott J."/>
            <person name="Pierce K.A."/>
            <person name="Xavier R.J."/>
            <person name="Alm E.J."/>
        </authorList>
    </citation>
    <scope>NUCLEOTIDE SEQUENCE [LARGE SCALE GENOMIC DNA]</scope>
    <source>
        <strain evidence="2 3">BIOML-A7</strain>
    </source>
</reference>
<evidence type="ECO:0000256" key="1">
    <source>
        <dbReference type="SAM" id="Phobius"/>
    </source>
</evidence>
<feature type="transmembrane region" description="Helical" evidence="1">
    <location>
        <begin position="12"/>
        <end position="34"/>
    </location>
</feature>
<protein>
    <submittedName>
        <fullName evidence="2">Uncharacterized protein</fullName>
    </submittedName>
</protein>